<feature type="signal peptide" evidence="7">
    <location>
        <begin position="1"/>
        <end position="17"/>
    </location>
</feature>
<dbReference type="PRINTS" id="PR00786">
    <property type="entry name" value="NEPRILYSIN"/>
</dbReference>
<dbReference type="InterPro" id="IPR008753">
    <property type="entry name" value="Peptidase_M13_N"/>
</dbReference>
<organism evidence="10 11">
    <name type="scientific">Sphingopyxis macrogoltabida</name>
    <name type="common">Sphingomonas macrogoltabidus</name>
    <dbReference type="NCBI Taxonomy" id="33050"/>
    <lineage>
        <taxon>Bacteria</taxon>
        <taxon>Pseudomonadati</taxon>
        <taxon>Pseudomonadota</taxon>
        <taxon>Alphaproteobacteria</taxon>
        <taxon>Sphingomonadales</taxon>
        <taxon>Sphingomonadaceae</taxon>
        <taxon>Sphingopyxis</taxon>
    </lineage>
</organism>
<evidence type="ECO:0000259" key="8">
    <source>
        <dbReference type="Pfam" id="PF01431"/>
    </source>
</evidence>
<dbReference type="GO" id="GO:0004222">
    <property type="term" value="F:metalloendopeptidase activity"/>
    <property type="evidence" value="ECO:0007669"/>
    <property type="project" value="InterPro"/>
</dbReference>
<dbReference type="PANTHER" id="PTHR11733:SF211">
    <property type="entry name" value="OLIGOPEPTIDASE LIPOPROTEIN M13 FAMILY"/>
    <property type="match status" value="1"/>
</dbReference>
<dbReference type="InterPro" id="IPR042089">
    <property type="entry name" value="Peptidase_M13_dom_2"/>
</dbReference>
<dbReference type="Gene3D" id="1.10.1380.10">
    <property type="entry name" value="Neutral endopeptidase , domain2"/>
    <property type="match status" value="1"/>
</dbReference>
<dbReference type="AlphaFoldDB" id="A0AAC8Z0K7"/>
<dbReference type="Pfam" id="PF01431">
    <property type="entry name" value="Peptidase_M13"/>
    <property type="match status" value="1"/>
</dbReference>
<proteinExistence type="predicted"/>
<evidence type="ECO:0000256" key="2">
    <source>
        <dbReference type="ARBA" id="ARBA00022670"/>
    </source>
</evidence>
<dbReference type="GO" id="GO:0046872">
    <property type="term" value="F:metal ion binding"/>
    <property type="evidence" value="ECO:0007669"/>
    <property type="project" value="UniProtKB-KW"/>
</dbReference>
<dbReference type="InterPro" id="IPR018497">
    <property type="entry name" value="Peptidase_M13_C"/>
</dbReference>
<dbReference type="SUPFAM" id="SSF55486">
    <property type="entry name" value="Metalloproteases ('zincins'), catalytic domain"/>
    <property type="match status" value="1"/>
</dbReference>
<dbReference type="GO" id="GO:0016485">
    <property type="term" value="P:protein processing"/>
    <property type="evidence" value="ECO:0007669"/>
    <property type="project" value="TreeGrafter"/>
</dbReference>
<dbReference type="CDD" id="cd08662">
    <property type="entry name" value="M13"/>
    <property type="match status" value="1"/>
</dbReference>
<dbReference type="Gene3D" id="3.40.390.10">
    <property type="entry name" value="Collagenase (Catalytic Domain)"/>
    <property type="match status" value="1"/>
</dbReference>
<dbReference type="GO" id="GO:0005886">
    <property type="term" value="C:plasma membrane"/>
    <property type="evidence" value="ECO:0007669"/>
    <property type="project" value="TreeGrafter"/>
</dbReference>
<keyword evidence="4" id="KW-0378">Hydrolase</keyword>
<reference evidence="10 11" key="2">
    <citation type="journal article" date="2016" name="Genome Announc.">
        <title>Complete Genome Sequence of Sphingopyxis macrogoltabida Strain 203N (NBRC 111659), a Polyethylene Glycol Degrader.</title>
        <authorList>
            <person name="Ohtsubo Y."/>
            <person name="Nonoyama S."/>
            <person name="Nagata Y."/>
            <person name="Numata M."/>
            <person name="Tsuchikane K."/>
            <person name="Hosoyama A."/>
            <person name="Yamazoe A."/>
            <person name="Tsuda M."/>
            <person name="Fujita N."/>
            <person name="Kawai F."/>
        </authorList>
    </citation>
    <scope>NUCLEOTIDE SEQUENCE [LARGE SCALE GENOMIC DNA]</scope>
    <source>
        <strain evidence="10 11">203N</strain>
    </source>
</reference>
<evidence type="ECO:0000313" key="10">
    <source>
        <dbReference type="EMBL" id="AMU89594.1"/>
    </source>
</evidence>
<keyword evidence="3" id="KW-0479">Metal-binding</keyword>
<evidence type="ECO:0000256" key="7">
    <source>
        <dbReference type="SAM" id="SignalP"/>
    </source>
</evidence>
<gene>
    <name evidence="10" type="ORF">ATM17_11190</name>
</gene>
<sequence>MKKTVFAILLSTAAIVAGPVACSKGDKQEASYTVGTGIGINKAAMDTAVKPGDDFYAYANGNWQKTTEIPADRSSIGAFLVAQLETEKRNRELIDAIVKGNAGADTNEGRIAAFYKAYTDTKAIDAAGMKPVAADLARFDAIADKATLSKILGEQVRADVDPLNATNFFTENLFGIFVTQGLATPGDTIPYMLQGGLGLPEREYYLSSDPKMAGIRTQYQAYIAKLLTAAGQADAEAKAKRIYDLEVKIAKAHVTREQSEDFTKSAGVWTKDDFAKKAPGIDWPAFFAAAKLDGAGKFGAYHGAAITNLSALVASQPLEAWKDWLAFHQINSHADVLPSAIDNAHFAFYGTTLSGTPQQRSRDKRALAALDTYLGDAVGKAYADKYFPASAKAEVGDMVTNIKSAFAKRVETIDWMAPETKKEAIKKVETIAVGVGYPESWRDYGSYTVSAADAYANEVAGQRAEYAHQLAKIGKPMDKGEWWMVPQTVNAVNLPVQNALNFPAAILQPPFFNASADPAYNYGAIGAVIGHEISHSFDNNGAAFDSTGALRNWWTAADLAKFNAAGAALAAQYDGYKPFPDLALNGKLTLGENIADVAGLQAAYDAYHASLKGKEAPVIDGFTGDQRFFIAFAQTWATKMRDEALRQRVATDGHAPGMYRALTVRNLDAWYKAFDVREGDKLYLAPDKRVRVWG</sequence>
<reference evidence="11" key="1">
    <citation type="submission" date="2015-11" db="EMBL/GenBank/DDBJ databases">
        <title>Complete genome sequence of a polyethylene-glycol degrader Sphingopyxis macrogoltabida 203N (NBRC 111659).</title>
        <authorList>
            <person name="Yoshiyuki O."/>
            <person name="Shouta N."/>
            <person name="Nagata Y."/>
            <person name="Numata M."/>
            <person name="Tsuchikane K."/>
            <person name="Hosoyama A."/>
            <person name="Yamazoe A."/>
            <person name="Tsuda M."/>
            <person name="Fujita N."/>
            <person name="Kawai F."/>
        </authorList>
    </citation>
    <scope>NUCLEOTIDE SEQUENCE [LARGE SCALE GENOMIC DNA]</scope>
    <source>
        <strain evidence="11">203N</strain>
    </source>
</reference>
<accession>A0AAC8Z0K7</accession>
<comment type="cofactor">
    <cofactor evidence="1">
        <name>Zn(2+)</name>
        <dbReference type="ChEBI" id="CHEBI:29105"/>
    </cofactor>
</comment>
<keyword evidence="7" id="KW-0732">Signal</keyword>
<evidence type="ECO:0000256" key="5">
    <source>
        <dbReference type="ARBA" id="ARBA00022833"/>
    </source>
</evidence>
<dbReference type="Pfam" id="PF05649">
    <property type="entry name" value="Peptidase_M13_N"/>
    <property type="match status" value="1"/>
</dbReference>
<evidence type="ECO:0000259" key="9">
    <source>
        <dbReference type="Pfam" id="PF05649"/>
    </source>
</evidence>
<dbReference type="EMBL" id="CP013344">
    <property type="protein sequence ID" value="AMU89594.1"/>
    <property type="molecule type" value="Genomic_DNA"/>
</dbReference>
<evidence type="ECO:0000313" key="11">
    <source>
        <dbReference type="Proteomes" id="UP000076088"/>
    </source>
</evidence>
<dbReference type="PROSITE" id="PS51885">
    <property type="entry name" value="NEPRILYSIN"/>
    <property type="match status" value="1"/>
</dbReference>
<dbReference type="InterPro" id="IPR024079">
    <property type="entry name" value="MetalloPept_cat_dom_sf"/>
</dbReference>
<dbReference type="RefSeq" id="WP_054727039.1">
    <property type="nucleotide sequence ID" value="NZ_CP009429.1"/>
</dbReference>
<keyword evidence="11" id="KW-1185">Reference proteome</keyword>
<dbReference type="KEGG" id="smaz:LH19_08650"/>
<keyword evidence="5" id="KW-0862">Zinc</keyword>
<evidence type="ECO:0000256" key="6">
    <source>
        <dbReference type="ARBA" id="ARBA00023049"/>
    </source>
</evidence>
<evidence type="ECO:0000256" key="1">
    <source>
        <dbReference type="ARBA" id="ARBA00001947"/>
    </source>
</evidence>
<protein>
    <submittedName>
        <fullName evidence="10">Peptidase M13</fullName>
    </submittedName>
</protein>
<evidence type="ECO:0000256" key="4">
    <source>
        <dbReference type="ARBA" id="ARBA00022801"/>
    </source>
</evidence>
<feature type="domain" description="Peptidase M13 C-terminal" evidence="8">
    <location>
        <begin position="490"/>
        <end position="690"/>
    </location>
</feature>
<evidence type="ECO:0000256" key="3">
    <source>
        <dbReference type="ARBA" id="ARBA00022723"/>
    </source>
</evidence>
<dbReference type="PANTHER" id="PTHR11733">
    <property type="entry name" value="ZINC METALLOPROTEASE FAMILY M13 NEPRILYSIN-RELATED"/>
    <property type="match status" value="1"/>
</dbReference>
<keyword evidence="6" id="KW-0482">Metalloprotease</keyword>
<keyword evidence="2" id="KW-0645">Protease</keyword>
<feature type="domain" description="Peptidase M13 N-terminal" evidence="9">
    <location>
        <begin position="51"/>
        <end position="438"/>
    </location>
</feature>
<name>A0AAC8Z0K7_SPHMC</name>
<dbReference type="Proteomes" id="UP000076088">
    <property type="component" value="Chromosome"/>
</dbReference>
<dbReference type="InterPro" id="IPR000718">
    <property type="entry name" value="Peptidase_M13"/>
</dbReference>
<feature type="chain" id="PRO_5042152325" evidence="7">
    <location>
        <begin position="18"/>
        <end position="694"/>
    </location>
</feature>